<gene>
    <name evidence="2" type="primary">LOC115211485</name>
</gene>
<keyword evidence="1" id="KW-1185">Reference proteome</keyword>
<name>A0A6P7SCT0_9MOLL</name>
<dbReference type="Proteomes" id="UP000515154">
    <property type="component" value="Linkage group LG1"/>
</dbReference>
<proteinExistence type="predicted"/>
<dbReference type="Gene3D" id="1.10.472.80">
    <property type="entry name" value="Ypt/Rab-GAP domain of gyp1p, domain 3"/>
    <property type="match status" value="1"/>
</dbReference>
<evidence type="ECO:0000313" key="1">
    <source>
        <dbReference type="Proteomes" id="UP000515154"/>
    </source>
</evidence>
<dbReference type="KEGG" id="osn:115211485"/>
<protein>
    <submittedName>
        <fullName evidence="2">Uncharacterized protein LOC115211485 isoform X1</fullName>
    </submittedName>
</protein>
<evidence type="ECO:0000313" key="2">
    <source>
        <dbReference type="RefSeq" id="XP_029635980.1"/>
    </source>
</evidence>
<dbReference type="RefSeq" id="XP_029635980.1">
    <property type="nucleotide sequence ID" value="XM_029780120.2"/>
</dbReference>
<reference evidence="2" key="1">
    <citation type="submission" date="2025-08" db="UniProtKB">
        <authorList>
            <consortium name="RefSeq"/>
        </authorList>
    </citation>
    <scope>IDENTIFICATION</scope>
</reference>
<sequence length="1347" mass="153698">MMAGEGKNLDLHESLFHLDVWLSAYDQYTLHPGAPWLQIQENICQKFAHIIDSEINLSPERSQAVVSCMGPQFTLKYLSYPSHGLQHKECSQQMLLEMKSLLSQGLANAIIEAGYGSLVTHDTLREKPHELLQQFRRETALQFKEYLYKFCQNEELRIMQLKHSQPKVSLALPEPKIDYYFNKSVAEEKLTKPDTRKSGTKIKVCTEDSETIGKMVGLILERYPEKITVVTDKLKGFHLPANLRKQIWTEVLFQNVNPMTNNQSSGNLKKHFRQQFGQKLQSNLKKLHIKHPLHSPIKDLIENTVIETYNKTPSMQLYKSTAYMKEASRVLNALYIYNQSYQPFYVLWLFPMQIALADLADKNSTEGEEIYELAMLLHLLESRCFPSWAIMSVIAENVMATLELKDLELYKHLKHVATINAQVNPKDCLVHLMEEERTLAENLVLSKSTNKIKKTSKRLPTTRLSLAQPIMFIRQWIGEAFVGKLDLAAMLWVWDQLFLQCWHQQVFHDICIALVALLREHFLVASDYLQMKQVFVSQTFHLLTLDIQRAYLAVIKGSTSLHDIASLNRCSPQGVSGGDIAATAGIMSEQSSKSITDLTKKTHKLDIKPTTELSNLFIDFSKLSNKGLSIQISDVCFKLDFQQSVLQKGTDKNLPWRELPETNKILMSIILKFGDECIELKKVQSSQISFQTTPTITGKLNYIAKVTDMFNFADISVSNYIDKMTLGEYFHLIVMVVYVHKNVISTLGWAFIPLTELTQRNTVAALHSGAIPDIFMQQHVRESLNCTETSSKYVLGYNSEIFLKIDVRTETALNASDSRNSGSVADDKMGKSNDVKDFCIYIDSLQMLPDNASIVKVVSYLVQPSKPLTTKLLPTFPSIDSKWCCPMFVPEDRFIMLRMKDNLPKDTFILFTVYTIDMNSTQLCTLGNALMCLCESYNDNNDVKFCSGGYQLKLRSGSLDMSKNIKSSSLDNLPIVPVVSLLIRILPLVQDVQPAPPYTSNYYHSIQCKPTVSEERIFKSFQKHSKLSEPLRTLIRRLQLSDGIQADQTEFEMMEWCKKKLDTDHSIQPFPVLNVNQCVSYQSDIGLKFTIDKAFNLKEKDLFVQCVTQVISGGQRRSMPEGHTSTTEKYFMTLKQDIDCHLHSPVWQDPTTLIHPLFDDKTCLLIQILGLKILSPNFQQSKPLSPEDSEEIQLGPAKFVCWTAINIFDGKSVRNGHHYLPLLSGQPSEEVLLQLSNMSAQSVFSTLHPGSCYGTASLLLSMWDGHFEFEELPQIVDHKEMLNTVGQVEDYQKEDFKGTQHSKDWRDTIRNLIEENNKGNTESFLQKLNDFEEIVTNKLEHFMINIS</sequence>
<organism evidence="1 2">
    <name type="scientific">Octopus sinensis</name>
    <name type="common">East Asian common octopus</name>
    <dbReference type="NCBI Taxonomy" id="2607531"/>
    <lineage>
        <taxon>Eukaryota</taxon>
        <taxon>Metazoa</taxon>
        <taxon>Spiralia</taxon>
        <taxon>Lophotrochozoa</taxon>
        <taxon>Mollusca</taxon>
        <taxon>Cephalopoda</taxon>
        <taxon>Coleoidea</taxon>
        <taxon>Octopodiformes</taxon>
        <taxon>Octopoda</taxon>
        <taxon>Incirrata</taxon>
        <taxon>Octopodidae</taxon>
        <taxon>Octopus</taxon>
    </lineage>
</organism>
<accession>A0A6P7SCT0</accession>